<dbReference type="GO" id="GO:0016747">
    <property type="term" value="F:acyltransferase activity, transferring groups other than amino-acyl groups"/>
    <property type="evidence" value="ECO:0007669"/>
    <property type="project" value="InterPro"/>
</dbReference>
<gene>
    <name evidence="4" type="ORF">ESZ00_05365</name>
</gene>
<dbReference type="Gene3D" id="3.40.630.30">
    <property type="match status" value="1"/>
</dbReference>
<evidence type="ECO:0000256" key="1">
    <source>
        <dbReference type="ARBA" id="ARBA00022679"/>
    </source>
</evidence>
<dbReference type="AlphaFoldDB" id="A0A4Q1SIA1"/>
<comment type="caution">
    <text evidence="4">The sequence shown here is derived from an EMBL/GenBank/DDBJ whole genome shotgun (WGS) entry which is preliminary data.</text>
</comment>
<dbReference type="OrthoDB" id="106155at2"/>
<accession>A0A4Q1SIA1</accession>
<proteinExistence type="predicted"/>
<dbReference type="Pfam" id="PF00583">
    <property type="entry name" value="Acetyltransf_1"/>
    <property type="match status" value="1"/>
</dbReference>
<dbReference type="PANTHER" id="PTHR43877">
    <property type="entry name" value="AMINOALKYLPHOSPHONATE N-ACETYLTRANSFERASE-RELATED-RELATED"/>
    <property type="match status" value="1"/>
</dbReference>
<dbReference type="PANTHER" id="PTHR43877:SF2">
    <property type="entry name" value="AMINOALKYLPHOSPHONATE N-ACETYLTRANSFERASE-RELATED"/>
    <property type="match status" value="1"/>
</dbReference>
<dbReference type="InterPro" id="IPR016181">
    <property type="entry name" value="Acyl_CoA_acyltransferase"/>
</dbReference>
<dbReference type="PROSITE" id="PS51186">
    <property type="entry name" value="GNAT"/>
    <property type="match status" value="2"/>
</dbReference>
<evidence type="ECO:0000313" key="5">
    <source>
        <dbReference type="Proteomes" id="UP000290253"/>
    </source>
</evidence>
<name>A0A4Q1SIA1_9BACT</name>
<reference evidence="4 5" key="1">
    <citation type="journal article" date="2016" name="Int. J. Syst. Evol. Microbiol.">
        <title>Acidipila dinghuensis sp. nov., an acidobacterium isolated from forest soil.</title>
        <authorList>
            <person name="Jiang Y.W."/>
            <person name="Wang J."/>
            <person name="Chen M.H."/>
            <person name="Lv Y.Y."/>
            <person name="Qiu L.H."/>
        </authorList>
    </citation>
    <scope>NUCLEOTIDE SEQUENCE [LARGE SCALE GENOMIC DNA]</scope>
    <source>
        <strain evidence="4 5">DHOF10</strain>
    </source>
</reference>
<protein>
    <submittedName>
        <fullName evidence="4">N-acetyltransferase</fullName>
    </submittedName>
</protein>
<dbReference type="InterPro" id="IPR000182">
    <property type="entry name" value="GNAT_dom"/>
</dbReference>
<sequence>MTPALHLEILDLRHFSAASLRPLLDAEARVWSERLQWDYRASANLLLQYLDSRVLPGYVAIEGGRIAGYVFCVYEENKAVIGDVFAAPPPGSATSREEIESRLLESLVELLEHSPGVDRIESQLLLHPHGAHSEVFERTGFEIAERLFLRLDLEEKHPIRPKAFPAGIAMRPWRDEDFHPASRLISEAYSGHLDSHINDQYRTVAGSLRFLHNIVRFPGCGFFDAEASRVLTYPGGHGGGYNLAGLLLCSRVREDVAHVTQLCVAPSLRGLGLGRALLDACVANVRERGFRALTLTVTKANRGAVALYEQTGFRPMHTFDAMLWERKDRV</sequence>
<dbReference type="InterPro" id="IPR050832">
    <property type="entry name" value="Bact_Acetyltransf"/>
</dbReference>
<dbReference type="SUPFAM" id="SSF55729">
    <property type="entry name" value="Acyl-CoA N-acyltransferases (Nat)"/>
    <property type="match status" value="2"/>
</dbReference>
<keyword evidence="1 4" id="KW-0808">Transferase</keyword>
<dbReference type="RefSeq" id="WP_129207117.1">
    <property type="nucleotide sequence ID" value="NZ_BMGU01000001.1"/>
</dbReference>
<evidence type="ECO:0000259" key="3">
    <source>
        <dbReference type="PROSITE" id="PS51186"/>
    </source>
</evidence>
<organism evidence="4 5">
    <name type="scientific">Silvibacterium dinghuense</name>
    <dbReference type="NCBI Taxonomy" id="1560006"/>
    <lineage>
        <taxon>Bacteria</taxon>
        <taxon>Pseudomonadati</taxon>
        <taxon>Acidobacteriota</taxon>
        <taxon>Terriglobia</taxon>
        <taxon>Terriglobales</taxon>
        <taxon>Acidobacteriaceae</taxon>
        <taxon>Silvibacterium</taxon>
    </lineage>
</organism>
<keyword evidence="5" id="KW-1185">Reference proteome</keyword>
<keyword evidence="2" id="KW-0012">Acyltransferase</keyword>
<feature type="domain" description="N-acetyltransferase" evidence="3">
    <location>
        <begin position="168"/>
        <end position="330"/>
    </location>
</feature>
<feature type="domain" description="N-acetyltransferase" evidence="3">
    <location>
        <begin position="10"/>
        <end position="160"/>
    </location>
</feature>
<dbReference type="CDD" id="cd04301">
    <property type="entry name" value="NAT_SF"/>
    <property type="match status" value="1"/>
</dbReference>
<dbReference type="EMBL" id="SDMK01000001">
    <property type="protein sequence ID" value="RXS97338.1"/>
    <property type="molecule type" value="Genomic_DNA"/>
</dbReference>
<evidence type="ECO:0000313" key="4">
    <source>
        <dbReference type="EMBL" id="RXS97338.1"/>
    </source>
</evidence>
<dbReference type="Proteomes" id="UP000290253">
    <property type="component" value="Unassembled WGS sequence"/>
</dbReference>
<evidence type="ECO:0000256" key="2">
    <source>
        <dbReference type="ARBA" id="ARBA00023315"/>
    </source>
</evidence>